<dbReference type="Proteomes" id="UP000015101">
    <property type="component" value="Unassembled WGS sequence"/>
</dbReference>
<reference evidence="13" key="3">
    <citation type="submission" date="2015-06" db="UniProtKB">
        <authorList>
            <consortium name="EnsemblMetazoa"/>
        </authorList>
    </citation>
    <scope>IDENTIFICATION</scope>
</reference>
<keyword evidence="7" id="KW-0325">Glycoprotein</keyword>
<evidence type="ECO:0000256" key="10">
    <source>
        <dbReference type="SAM" id="Phobius"/>
    </source>
</evidence>
<dbReference type="HOGENOM" id="CLU_386507_0_0_1"/>
<keyword evidence="14" id="KW-1185">Reference proteome</keyword>
<evidence type="ECO:0000256" key="5">
    <source>
        <dbReference type="ARBA" id="ARBA00022989"/>
    </source>
</evidence>
<comment type="subcellular location">
    <subcellularLocation>
        <location evidence="1">Membrane</location>
        <topology evidence="1">Single-pass type I membrane protein</topology>
    </subcellularLocation>
</comment>
<dbReference type="CTD" id="20199288"/>
<reference evidence="12 14" key="2">
    <citation type="journal article" date="2013" name="Nature">
        <title>Insights into bilaterian evolution from three spiralian genomes.</title>
        <authorList>
            <person name="Simakov O."/>
            <person name="Marletaz F."/>
            <person name="Cho S.J."/>
            <person name="Edsinger-Gonzales E."/>
            <person name="Havlak P."/>
            <person name="Hellsten U."/>
            <person name="Kuo D.H."/>
            <person name="Larsson T."/>
            <person name="Lv J."/>
            <person name="Arendt D."/>
            <person name="Savage R."/>
            <person name="Osoegawa K."/>
            <person name="de Jong P."/>
            <person name="Grimwood J."/>
            <person name="Chapman J.A."/>
            <person name="Shapiro H."/>
            <person name="Aerts A."/>
            <person name="Otillar R.P."/>
            <person name="Terry A.Y."/>
            <person name="Boore J.L."/>
            <person name="Grigoriev I.V."/>
            <person name="Lindberg D.R."/>
            <person name="Seaver E.C."/>
            <person name="Weisblat D.A."/>
            <person name="Putnam N.H."/>
            <person name="Rokhsar D.S."/>
        </authorList>
    </citation>
    <scope>NUCLEOTIDE SEQUENCE</scope>
</reference>
<dbReference type="SUPFAM" id="SSF48726">
    <property type="entry name" value="Immunoglobulin"/>
    <property type="match status" value="1"/>
</dbReference>
<dbReference type="CDD" id="cd00096">
    <property type="entry name" value="Ig"/>
    <property type="match status" value="1"/>
</dbReference>
<dbReference type="RefSeq" id="XP_009019852.1">
    <property type="nucleotide sequence ID" value="XM_009021604.1"/>
</dbReference>
<dbReference type="EnsemblMetazoa" id="HelroT161716">
    <property type="protein sequence ID" value="HelroP161716"/>
    <property type="gene ID" value="HelroG161716"/>
</dbReference>
<proteinExistence type="inferred from homology"/>
<dbReference type="PANTHER" id="PTHR32178:SF6">
    <property type="entry name" value="IG-LIKE DOMAIN-CONTAINING PROTEIN"/>
    <property type="match status" value="1"/>
</dbReference>
<evidence type="ECO:0000256" key="3">
    <source>
        <dbReference type="ARBA" id="ARBA00022692"/>
    </source>
</evidence>
<evidence type="ECO:0000256" key="1">
    <source>
        <dbReference type="ARBA" id="ARBA00004479"/>
    </source>
</evidence>
<dbReference type="PROSITE" id="PS50835">
    <property type="entry name" value="IG_LIKE"/>
    <property type="match status" value="1"/>
</dbReference>
<comment type="similarity">
    <text evidence="2">Belongs to the FAM187 family.</text>
</comment>
<dbReference type="PANTHER" id="PTHR32178">
    <property type="entry name" value="FAM187"/>
    <property type="match status" value="1"/>
</dbReference>
<feature type="domain" description="Ig-like" evidence="11">
    <location>
        <begin position="334"/>
        <end position="414"/>
    </location>
</feature>
<dbReference type="EMBL" id="AMQM01000888">
    <property type="status" value="NOT_ANNOTATED_CDS"/>
    <property type="molecule type" value="Genomic_DNA"/>
</dbReference>
<dbReference type="GO" id="GO:0016020">
    <property type="term" value="C:membrane"/>
    <property type="evidence" value="ECO:0007669"/>
    <property type="project" value="UniProtKB-SubCell"/>
</dbReference>
<dbReference type="InterPro" id="IPR036179">
    <property type="entry name" value="Ig-like_dom_sf"/>
</dbReference>
<evidence type="ECO:0000256" key="2">
    <source>
        <dbReference type="ARBA" id="ARBA00008727"/>
    </source>
</evidence>
<evidence type="ECO:0000256" key="6">
    <source>
        <dbReference type="ARBA" id="ARBA00023136"/>
    </source>
</evidence>
<evidence type="ECO:0000313" key="14">
    <source>
        <dbReference type="Proteomes" id="UP000015101"/>
    </source>
</evidence>
<evidence type="ECO:0000313" key="12">
    <source>
        <dbReference type="EMBL" id="ESO02444.1"/>
    </source>
</evidence>
<feature type="region of interest" description="Disordered" evidence="9">
    <location>
        <begin position="86"/>
        <end position="130"/>
    </location>
</feature>
<gene>
    <name evidence="13" type="primary">20199288</name>
    <name evidence="12" type="ORF">HELRODRAFT_161716</name>
</gene>
<dbReference type="InterPro" id="IPR007110">
    <property type="entry name" value="Ig-like_dom"/>
</dbReference>
<keyword evidence="6 10" id="KW-0472">Membrane</keyword>
<feature type="transmembrane region" description="Helical" evidence="10">
    <location>
        <begin position="683"/>
        <end position="705"/>
    </location>
</feature>
<sequence>MEKIKILLVMFACLAHLKQFRFEKSLQFENLNYHLESDLSVKDILQNISRNTDSNLQLTTHSSKTNFLETKLNMKSKDERIINVTCNDTGDSSKQNSLNVNNEDDRQTKSDEKKKKSLEEDDEDPAVFPLLPHGEYEEYNEELEYVDLTEELVNDDHHARILEYYEDLERQREKKEQHREKLRRKRSVNEIPDSLHFLNKLKKKTKFSKWRNYDDFWDHYKVMKDKIENSQEGKALRKYVEAEKQIIKKKKLDQEKLLKREKRGKLPVTLQDLNELNQFLLTVLETVRSWLVYEENGKVPRPKMALETLLKAFQLYYECMTEKFKHYEKMLGQPMTDVAAFNTLSSEKVTLECKTCLPPFTNPFEYGIAWYRRLLHEGGAYKALPNDENQFSVTLDGDLTMHQLTPEDAGMYTCFNNEAHGMTYMIGIDDVESRVRVYEHGDGVALASKPEILAEYNLYVFYQWSTWTACNRCNGPGSRKRVGTCMVKKFDRNIPTKPVDSSSLRKYKEGLPCVSPLLAFPLYEAANLKERKTELMVSVCYNACVTQPPVRVVTDENGKQLDVVASFKGRSSYYEGVPKLGVPIERLTAFAVMNKKYVLKCPHQNASKLPIRWQNGTFVLEESKLGYLTKFRVKVNQRNELIINRVLKSDEAFFSCWNNLQHFGTIRLYVREQMNFRNVVLDAIRHISFIVTFGMMLYIAFKLYFMGARAPKQYK</sequence>
<evidence type="ECO:0000313" key="13">
    <source>
        <dbReference type="EnsemblMetazoa" id="HelroP161716"/>
    </source>
</evidence>
<evidence type="ECO:0000256" key="8">
    <source>
        <dbReference type="SAM" id="Coils"/>
    </source>
</evidence>
<keyword evidence="8" id="KW-0175">Coiled coil</keyword>
<keyword evidence="3 10" id="KW-0812">Transmembrane</keyword>
<dbReference type="InterPro" id="IPR039311">
    <property type="entry name" value="FAM187A/B"/>
</dbReference>
<dbReference type="GeneID" id="20199288"/>
<keyword evidence="5 10" id="KW-1133">Transmembrane helix</keyword>
<feature type="compositionally biased region" description="Basic and acidic residues" evidence="9">
    <location>
        <begin position="103"/>
        <end position="118"/>
    </location>
</feature>
<dbReference type="Gene3D" id="2.60.40.10">
    <property type="entry name" value="Immunoglobulins"/>
    <property type="match status" value="1"/>
</dbReference>
<name>T1ERT8_HELRO</name>
<dbReference type="EMBL" id="KB096742">
    <property type="protein sequence ID" value="ESO02444.1"/>
    <property type="molecule type" value="Genomic_DNA"/>
</dbReference>
<protein>
    <recommendedName>
        <fullName evidence="11">Ig-like domain-containing protein</fullName>
    </recommendedName>
</protein>
<evidence type="ECO:0000259" key="11">
    <source>
        <dbReference type="PROSITE" id="PS50835"/>
    </source>
</evidence>
<dbReference type="InterPro" id="IPR013783">
    <property type="entry name" value="Ig-like_fold"/>
</dbReference>
<keyword evidence="4" id="KW-0732">Signal</keyword>
<dbReference type="AlphaFoldDB" id="T1ERT8"/>
<reference evidence="14" key="1">
    <citation type="submission" date="2012-12" db="EMBL/GenBank/DDBJ databases">
        <authorList>
            <person name="Hellsten U."/>
            <person name="Grimwood J."/>
            <person name="Chapman J.A."/>
            <person name="Shapiro H."/>
            <person name="Aerts A."/>
            <person name="Otillar R.P."/>
            <person name="Terry A.Y."/>
            <person name="Boore J.L."/>
            <person name="Simakov O."/>
            <person name="Marletaz F."/>
            <person name="Cho S.-J."/>
            <person name="Edsinger-Gonzales E."/>
            <person name="Havlak P."/>
            <person name="Kuo D.-H."/>
            <person name="Larsson T."/>
            <person name="Lv J."/>
            <person name="Arendt D."/>
            <person name="Savage R."/>
            <person name="Osoegawa K."/>
            <person name="de Jong P."/>
            <person name="Lindberg D.R."/>
            <person name="Seaver E.C."/>
            <person name="Weisblat D.A."/>
            <person name="Putnam N.H."/>
            <person name="Grigoriev I.V."/>
            <person name="Rokhsar D.S."/>
        </authorList>
    </citation>
    <scope>NUCLEOTIDE SEQUENCE</scope>
</reference>
<dbReference type="KEGG" id="hro:HELRODRAFT_161716"/>
<dbReference type="InParanoid" id="T1ERT8"/>
<organism evidence="13 14">
    <name type="scientific">Helobdella robusta</name>
    <name type="common">Californian leech</name>
    <dbReference type="NCBI Taxonomy" id="6412"/>
    <lineage>
        <taxon>Eukaryota</taxon>
        <taxon>Metazoa</taxon>
        <taxon>Spiralia</taxon>
        <taxon>Lophotrochozoa</taxon>
        <taxon>Annelida</taxon>
        <taxon>Clitellata</taxon>
        <taxon>Hirudinea</taxon>
        <taxon>Rhynchobdellida</taxon>
        <taxon>Glossiphoniidae</taxon>
        <taxon>Helobdella</taxon>
    </lineage>
</organism>
<evidence type="ECO:0000256" key="7">
    <source>
        <dbReference type="ARBA" id="ARBA00023180"/>
    </source>
</evidence>
<feature type="coiled-coil region" evidence="8">
    <location>
        <begin position="161"/>
        <end position="188"/>
    </location>
</feature>
<feature type="compositionally biased region" description="Polar residues" evidence="9">
    <location>
        <begin position="86"/>
        <end position="101"/>
    </location>
</feature>
<dbReference type="OrthoDB" id="6434091at2759"/>
<dbReference type="STRING" id="6412.T1ERT8"/>
<evidence type="ECO:0000256" key="9">
    <source>
        <dbReference type="SAM" id="MobiDB-lite"/>
    </source>
</evidence>
<evidence type="ECO:0000256" key="4">
    <source>
        <dbReference type="ARBA" id="ARBA00022729"/>
    </source>
</evidence>
<accession>T1ERT8</accession>